<dbReference type="NCBIfam" id="TIGR00536">
    <property type="entry name" value="hemK_fam"/>
    <property type="match status" value="1"/>
</dbReference>
<dbReference type="OrthoDB" id="9800643at2"/>
<dbReference type="Gene3D" id="1.10.8.10">
    <property type="entry name" value="DNA helicase RuvA subunit, C-terminal domain"/>
    <property type="match status" value="1"/>
</dbReference>
<feature type="domain" description="Methyltransferase small" evidence="6">
    <location>
        <begin position="110"/>
        <end position="200"/>
    </location>
</feature>
<evidence type="ECO:0000256" key="4">
    <source>
        <dbReference type="ARBA" id="ARBA00048391"/>
    </source>
</evidence>
<dbReference type="InterPro" id="IPR002052">
    <property type="entry name" value="DNA_methylase_N6_adenine_CS"/>
</dbReference>
<dbReference type="PROSITE" id="PS00092">
    <property type="entry name" value="N6_MTASE"/>
    <property type="match status" value="1"/>
</dbReference>
<dbReference type="HAMAP" id="MF_02126">
    <property type="entry name" value="RF_methyltr_PrmC"/>
    <property type="match status" value="1"/>
</dbReference>
<comment type="caution">
    <text evidence="5">Lacks conserved residue(s) required for the propagation of feature annotation.</text>
</comment>
<dbReference type="Pfam" id="PF05175">
    <property type="entry name" value="MTS"/>
    <property type="match status" value="1"/>
</dbReference>
<keyword evidence="3 5" id="KW-0949">S-adenosyl-L-methionine</keyword>
<dbReference type="SUPFAM" id="SSF53335">
    <property type="entry name" value="S-adenosyl-L-methionine-dependent methyltransferases"/>
    <property type="match status" value="1"/>
</dbReference>
<comment type="similarity">
    <text evidence="5">Belongs to the protein N5-glutamine methyltransferase family. PrmC subfamily.</text>
</comment>
<evidence type="ECO:0000313" key="8">
    <source>
        <dbReference type="EMBL" id="RXG23970.1"/>
    </source>
</evidence>
<comment type="caution">
    <text evidence="8">The sequence shown here is derived from an EMBL/GenBank/DDBJ whole genome shotgun (WGS) entry which is preliminary data.</text>
</comment>
<proteinExistence type="inferred from homology"/>
<dbReference type="AlphaFoldDB" id="A0A4Q0PAX8"/>
<dbReference type="EMBL" id="QOVK01000004">
    <property type="protein sequence ID" value="RXG23970.1"/>
    <property type="molecule type" value="Genomic_DNA"/>
</dbReference>
<feature type="binding site" evidence="5">
    <location>
        <position position="145"/>
    </location>
    <ligand>
        <name>S-adenosyl-L-methionine</name>
        <dbReference type="ChEBI" id="CHEBI:59789"/>
    </ligand>
</feature>
<accession>A0A4Q0PAX8</accession>
<dbReference type="GO" id="GO:0003676">
    <property type="term" value="F:nucleic acid binding"/>
    <property type="evidence" value="ECO:0007669"/>
    <property type="project" value="InterPro"/>
</dbReference>
<dbReference type="GO" id="GO:0102559">
    <property type="term" value="F:peptide chain release factor N(5)-glutamine methyltransferase activity"/>
    <property type="evidence" value="ECO:0007669"/>
    <property type="project" value="UniProtKB-EC"/>
</dbReference>
<protein>
    <recommendedName>
        <fullName evidence="5">Release factor glutamine methyltransferase</fullName>
        <shortName evidence="5">RF MTase</shortName>
        <ecNumber evidence="5">2.1.1.297</ecNumber>
    </recommendedName>
    <alternativeName>
        <fullName evidence="5">N5-glutamine methyltransferase PrmC</fullName>
    </alternativeName>
    <alternativeName>
        <fullName evidence="5">Protein-(glutamine-N5) MTase PrmC</fullName>
    </alternativeName>
    <alternativeName>
        <fullName evidence="5">Protein-glutamine N-methyltransferase PrmC</fullName>
    </alternativeName>
</protein>
<dbReference type="Gene3D" id="3.40.50.150">
    <property type="entry name" value="Vaccinia Virus protein VP39"/>
    <property type="match status" value="1"/>
</dbReference>
<evidence type="ECO:0000256" key="2">
    <source>
        <dbReference type="ARBA" id="ARBA00022679"/>
    </source>
</evidence>
<comment type="catalytic activity">
    <reaction evidence="4 5">
        <text>L-glutaminyl-[peptide chain release factor] + S-adenosyl-L-methionine = N(5)-methyl-L-glutaminyl-[peptide chain release factor] + S-adenosyl-L-homocysteine + H(+)</text>
        <dbReference type="Rhea" id="RHEA:42896"/>
        <dbReference type="Rhea" id="RHEA-COMP:10271"/>
        <dbReference type="Rhea" id="RHEA-COMP:10272"/>
        <dbReference type="ChEBI" id="CHEBI:15378"/>
        <dbReference type="ChEBI" id="CHEBI:30011"/>
        <dbReference type="ChEBI" id="CHEBI:57856"/>
        <dbReference type="ChEBI" id="CHEBI:59789"/>
        <dbReference type="ChEBI" id="CHEBI:61891"/>
        <dbReference type="EC" id="2.1.1.297"/>
    </reaction>
</comment>
<keyword evidence="1 5" id="KW-0489">Methyltransferase</keyword>
<keyword evidence="9" id="KW-1185">Reference proteome</keyword>
<evidence type="ECO:0000313" key="9">
    <source>
        <dbReference type="Proteomes" id="UP000289859"/>
    </source>
</evidence>
<dbReference type="CDD" id="cd02440">
    <property type="entry name" value="AdoMet_MTases"/>
    <property type="match status" value="1"/>
</dbReference>
<dbReference type="Pfam" id="PF17827">
    <property type="entry name" value="PrmC_N"/>
    <property type="match status" value="1"/>
</dbReference>
<dbReference type="GO" id="GO:0032259">
    <property type="term" value="P:methylation"/>
    <property type="evidence" value="ECO:0007669"/>
    <property type="project" value="UniProtKB-KW"/>
</dbReference>
<feature type="domain" description="Release factor glutamine methyltransferase N-terminal" evidence="7">
    <location>
        <begin position="31"/>
        <end position="76"/>
    </location>
</feature>
<evidence type="ECO:0000259" key="7">
    <source>
        <dbReference type="Pfam" id="PF17827"/>
    </source>
</evidence>
<dbReference type="RefSeq" id="WP_128764973.1">
    <property type="nucleotide sequence ID" value="NZ_JBHUOO010000047.1"/>
</dbReference>
<evidence type="ECO:0000256" key="3">
    <source>
        <dbReference type="ARBA" id="ARBA00022691"/>
    </source>
</evidence>
<feature type="binding site" evidence="5">
    <location>
        <position position="188"/>
    </location>
    <ligand>
        <name>S-adenosyl-L-methionine</name>
        <dbReference type="ChEBI" id="CHEBI:59789"/>
    </ligand>
</feature>
<dbReference type="InterPro" id="IPR004556">
    <property type="entry name" value="HemK-like"/>
</dbReference>
<dbReference type="InterPro" id="IPR019874">
    <property type="entry name" value="RF_methyltr_PrmC"/>
</dbReference>
<dbReference type="InterPro" id="IPR029063">
    <property type="entry name" value="SAM-dependent_MTases_sf"/>
</dbReference>
<feature type="binding site" evidence="5">
    <location>
        <begin position="122"/>
        <end position="126"/>
    </location>
    <ligand>
        <name>S-adenosyl-L-methionine</name>
        <dbReference type="ChEBI" id="CHEBI:59789"/>
    </ligand>
</feature>
<gene>
    <name evidence="5" type="primary">prmC</name>
    <name evidence="8" type="ORF">DSM02_1455</name>
</gene>
<dbReference type="InterPro" id="IPR040758">
    <property type="entry name" value="PrmC_N"/>
</dbReference>
<dbReference type="NCBIfam" id="TIGR03534">
    <property type="entry name" value="RF_mod_PrmC"/>
    <property type="match status" value="1"/>
</dbReference>
<name>A0A4Q0PAX8_9FLAO</name>
<keyword evidence="2 5" id="KW-0808">Transferase</keyword>
<evidence type="ECO:0000259" key="6">
    <source>
        <dbReference type="Pfam" id="PF05175"/>
    </source>
</evidence>
<reference evidence="8 9" key="1">
    <citation type="submission" date="2018-07" db="EMBL/GenBank/DDBJ databases">
        <title>Leeuwenhoekiella genomics.</title>
        <authorList>
            <person name="Tahon G."/>
            <person name="Willems A."/>
        </authorList>
    </citation>
    <scope>NUCLEOTIDE SEQUENCE [LARGE SCALE GENOMIC DNA]</scope>
    <source>
        <strain evidence="8 9">LMG 29608</strain>
    </source>
</reference>
<dbReference type="InterPro" id="IPR007848">
    <property type="entry name" value="Small_mtfrase_dom"/>
</dbReference>
<comment type="function">
    <text evidence="5">Methylates the class 1 translation termination release factors RF1/PrfA and RF2/PrfB on the glutamine residue of the universally conserved GGQ motif.</text>
</comment>
<dbReference type="PANTHER" id="PTHR18895:SF74">
    <property type="entry name" value="MTRF1L RELEASE FACTOR GLUTAMINE METHYLTRANSFERASE"/>
    <property type="match status" value="1"/>
</dbReference>
<dbReference type="Proteomes" id="UP000289859">
    <property type="component" value="Unassembled WGS sequence"/>
</dbReference>
<evidence type="ECO:0000256" key="5">
    <source>
        <dbReference type="HAMAP-Rule" id="MF_02126"/>
    </source>
</evidence>
<dbReference type="InterPro" id="IPR050320">
    <property type="entry name" value="N5-glutamine_MTase"/>
</dbReference>
<organism evidence="8 9">
    <name type="scientific">Leeuwenhoekiella polynyae</name>
    <dbReference type="NCBI Taxonomy" id="1550906"/>
    <lineage>
        <taxon>Bacteria</taxon>
        <taxon>Pseudomonadati</taxon>
        <taxon>Bacteroidota</taxon>
        <taxon>Flavobacteriia</taxon>
        <taxon>Flavobacteriales</taxon>
        <taxon>Flavobacteriaceae</taxon>
        <taxon>Leeuwenhoekiella</taxon>
    </lineage>
</organism>
<evidence type="ECO:0000256" key="1">
    <source>
        <dbReference type="ARBA" id="ARBA00022603"/>
    </source>
</evidence>
<dbReference type="PANTHER" id="PTHR18895">
    <property type="entry name" value="HEMK METHYLTRANSFERASE"/>
    <property type="match status" value="1"/>
</dbReference>
<feature type="binding site" evidence="5">
    <location>
        <begin position="188"/>
        <end position="191"/>
    </location>
    <ligand>
        <name>substrate</name>
    </ligand>
</feature>
<sequence>MILGEYRTYFYKQLADLYPLEECVTFFKSFAEKFLGMQPVQIPISLNKELTEAELELFNEALLKLKKHEPLQYIIGETEFYGFPIKVASGVLIPRPETEELVDWVYQDFKKNNASISILDIGTGSGAIAVSLAKLITQASVSAIDFSTKALAIAKDNAALNSVKINWIEQDILSTGGLEQSYDVIVSNPPYVRNLEKVEIQSNVLNYEPHEALFVADDNALIFYKKIATLAFQSLKQNGILYFEINEYLGDETLELVKNSGFKNVELRNDFAGKPRMLKAKRT</sequence>
<dbReference type="EC" id="2.1.1.297" evidence="5"/>